<dbReference type="Proteomes" id="UP000821865">
    <property type="component" value="Chromosome 5"/>
</dbReference>
<organism evidence="1 2">
    <name type="scientific">Dermacentor silvarum</name>
    <name type="common">Tick</name>
    <dbReference type="NCBI Taxonomy" id="543639"/>
    <lineage>
        <taxon>Eukaryota</taxon>
        <taxon>Metazoa</taxon>
        <taxon>Ecdysozoa</taxon>
        <taxon>Arthropoda</taxon>
        <taxon>Chelicerata</taxon>
        <taxon>Arachnida</taxon>
        <taxon>Acari</taxon>
        <taxon>Parasitiformes</taxon>
        <taxon>Ixodida</taxon>
        <taxon>Ixodoidea</taxon>
        <taxon>Ixodidae</taxon>
        <taxon>Rhipicephalinae</taxon>
        <taxon>Dermacentor</taxon>
    </lineage>
</organism>
<sequence length="324" mass="36590">MARWHLDLIAIFLVSVRGFWTLPAPSEAGPVDYTGHRLVSVTPTTAVQVDALADLTHRLRLKDAVQEYAKQYDHVTYTTIGKSYEGRDLVAVHLATRYEKDEEIRRLVSAYEWRIHPVVNPDGYDYTHTKDRYWRKTRSKNGASEECLGADANRNFDTSEFCRTFDGQPSPSDPCSLTYCGDSAFSEVETRAIRDAVMATRNRTEFFFDVHSYGTMWMFPHGYTNALVPEYDQLLNISRRAAEAIKKVKGSVYRVGAMHETIYPMSGGSSDWAYDKAGVKKSFTIELQPAYAIFDADFGFLHPSKDIVSTATEAWEGIKAAVST</sequence>
<gene>
    <name evidence="1" type="ORF">HPB49_025055</name>
</gene>
<dbReference type="EMBL" id="CM023474">
    <property type="protein sequence ID" value="KAH7950517.1"/>
    <property type="molecule type" value="Genomic_DNA"/>
</dbReference>
<evidence type="ECO:0000313" key="1">
    <source>
        <dbReference type="EMBL" id="KAH7950517.1"/>
    </source>
</evidence>
<reference evidence="1" key="1">
    <citation type="submission" date="2020-05" db="EMBL/GenBank/DDBJ databases">
        <title>Large-scale comparative analyses of tick genomes elucidate their genetic diversity and vector capacities.</title>
        <authorList>
            <person name="Jia N."/>
            <person name="Wang J."/>
            <person name="Shi W."/>
            <person name="Du L."/>
            <person name="Sun Y."/>
            <person name="Zhan W."/>
            <person name="Jiang J."/>
            <person name="Wang Q."/>
            <person name="Zhang B."/>
            <person name="Ji P."/>
            <person name="Sakyi L.B."/>
            <person name="Cui X."/>
            <person name="Yuan T."/>
            <person name="Jiang B."/>
            <person name="Yang W."/>
            <person name="Lam T.T.-Y."/>
            <person name="Chang Q."/>
            <person name="Ding S."/>
            <person name="Wang X."/>
            <person name="Zhu J."/>
            <person name="Ruan X."/>
            <person name="Zhao L."/>
            <person name="Wei J."/>
            <person name="Que T."/>
            <person name="Du C."/>
            <person name="Cheng J."/>
            <person name="Dai P."/>
            <person name="Han X."/>
            <person name="Huang E."/>
            <person name="Gao Y."/>
            <person name="Liu J."/>
            <person name="Shao H."/>
            <person name="Ye R."/>
            <person name="Li L."/>
            <person name="Wei W."/>
            <person name="Wang X."/>
            <person name="Wang C."/>
            <person name="Yang T."/>
            <person name="Huo Q."/>
            <person name="Li W."/>
            <person name="Guo W."/>
            <person name="Chen H."/>
            <person name="Zhou L."/>
            <person name="Ni X."/>
            <person name="Tian J."/>
            <person name="Zhou Y."/>
            <person name="Sheng Y."/>
            <person name="Liu T."/>
            <person name="Pan Y."/>
            <person name="Xia L."/>
            <person name="Li J."/>
            <person name="Zhao F."/>
            <person name="Cao W."/>
        </authorList>
    </citation>
    <scope>NUCLEOTIDE SEQUENCE</scope>
    <source>
        <strain evidence="1">Dsil-2018</strain>
    </source>
</reference>
<accession>A0ACB8CU12</accession>
<name>A0ACB8CU12_DERSI</name>
<comment type="caution">
    <text evidence="1">The sequence shown here is derived from an EMBL/GenBank/DDBJ whole genome shotgun (WGS) entry which is preliminary data.</text>
</comment>
<keyword evidence="2" id="KW-1185">Reference proteome</keyword>
<evidence type="ECO:0000313" key="2">
    <source>
        <dbReference type="Proteomes" id="UP000821865"/>
    </source>
</evidence>
<protein>
    <submittedName>
        <fullName evidence="1">Uncharacterized protein</fullName>
    </submittedName>
</protein>
<proteinExistence type="predicted"/>